<feature type="region of interest" description="Disordered" evidence="1">
    <location>
        <begin position="1"/>
        <end position="20"/>
    </location>
</feature>
<sequence length="81" mass="9149">MPSCNFPASDRSAIDGQGETDDVDRRACLDVFPKAREVAISLYSKALKEIQAVPPDEGRRWTGRRSRRGWLRSCRGANWLV</sequence>
<dbReference type="Proteomes" id="UP001497516">
    <property type="component" value="Chromosome 8"/>
</dbReference>
<evidence type="ECO:0000256" key="1">
    <source>
        <dbReference type="SAM" id="MobiDB-lite"/>
    </source>
</evidence>
<reference evidence="2 3" key="1">
    <citation type="submission" date="2024-04" db="EMBL/GenBank/DDBJ databases">
        <authorList>
            <person name="Fracassetti M."/>
        </authorList>
    </citation>
    <scope>NUCLEOTIDE SEQUENCE [LARGE SCALE GENOMIC DNA]</scope>
</reference>
<name>A0AAV2G5D6_9ROSI</name>
<evidence type="ECO:0000313" key="2">
    <source>
        <dbReference type="EMBL" id="CAL1404840.1"/>
    </source>
</evidence>
<dbReference type="AlphaFoldDB" id="A0AAV2G5D6"/>
<protein>
    <recommendedName>
        <fullName evidence="4">Phytoene synthase</fullName>
    </recommendedName>
</protein>
<accession>A0AAV2G5D6</accession>
<proteinExistence type="predicted"/>
<gene>
    <name evidence="2" type="ORF">LTRI10_LOCUS44660</name>
</gene>
<keyword evidence="3" id="KW-1185">Reference proteome</keyword>
<evidence type="ECO:0000313" key="3">
    <source>
        <dbReference type="Proteomes" id="UP001497516"/>
    </source>
</evidence>
<organism evidence="2 3">
    <name type="scientific">Linum trigynum</name>
    <dbReference type="NCBI Taxonomy" id="586398"/>
    <lineage>
        <taxon>Eukaryota</taxon>
        <taxon>Viridiplantae</taxon>
        <taxon>Streptophyta</taxon>
        <taxon>Embryophyta</taxon>
        <taxon>Tracheophyta</taxon>
        <taxon>Spermatophyta</taxon>
        <taxon>Magnoliopsida</taxon>
        <taxon>eudicotyledons</taxon>
        <taxon>Gunneridae</taxon>
        <taxon>Pentapetalae</taxon>
        <taxon>rosids</taxon>
        <taxon>fabids</taxon>
        <taxon>Malpighiales</taxon>
        <taxon>Linaceae</taxon>
        <taxon>Linum</taxon>
    </lineage>
</organism>
<dbReference type="EMBL" id="OZ034821">
    <property type="protein sequence ID" value="CAL1404840.1"/>
    <property type="molecule type" value="Genomic_DNA"/>
</dbReference>
<evidence type="ECO:0008006" key="4">
    <source>
        <dbReference type="Google" id="ProtNLM"/>
    </source>
</evidence>